<dbReference type="InterPro" id="IPR004344">
    <property type="entry name" value="TTL/TTLL_fam"/>
</dbReference>
<protein>
    <submittedName>
        <fullName evidence="2">Ttll-15p</fullName>
    </submittedName>
</protein>
<dbReference type="AlphaFoldDB" id="A0AAN8X1W0"/>
<reference evidence="2 3" key="1">
    <citation type="submission" date="2023-11" db="EMBL/GenBank/DDBJ databases">
        <title>Halocaridina rubra genome assembly.</title>
        <authorList>
            <person name="Smith C."/>
        </authorList>
    </citation>
    <scope>NUCLEOTIDE SEQUENCE [LARGE SCALE GENOMIC DNA]</scope>
    <source>
        <strain evidence="2">EP-1</strain>
        <tissue evidence="2">Whole</tissue>
    </source>
</reference>
<dbReference type="Proteomes" id="UP001381693">
    <property type="component" value="Unassembled WGS sequence"/>
</dbReference>
<dbReference type="PROSITE" id="PS51221">
    <property type="entry name" value="TTL"/>
    <property type="match status" value="1"/>
</dbReference>
<evidence type="ECO:0000256" key="1">
    <source>
        <dbReference type="SAM" id="Phobius"/>
    </source>
</evidence>
<organism evidence="2 3">
    <name type="scientific">Halocaridina rubra</name>
    <name type="common">Hawaiian red shrimp</name>
    <dbReference type="NCBI Taxonomy" id="373956"/>
    <lineage>
        <taxon>Eukaryota</taxon>
        <taxon>Metazoa</taxon>
        <taxon>Ecdysozoa</taxon>
        <taxon>Arthropoda</taxon>
        <taxon>Crustacea</taxon>
        <taxon>Multicrustacea</taxon>
        <taxon>Malacostraca</taxon>
        <taxon>Eumalacostraca</taxon>
        <taxon>Eucarida</taxon>
        <taxon>Decapoda</taxon>
        <taxon>Pleocyemata</taxon>
        <taxon>Caridea</taxon>
        <taxon>Atyoidea</taxon>
        <taxon>Atyidae</taxon>
        <taxon>Halocaridina</taxon>
    </lineage>
</organism>
<gene>
    <name evidence="2" type="primary">ttll-15</name>
    <name evidence="2" type="ORF">SK128_017289</name>
</gene>
<dbReference type="SUPFAM" id="SSF56059">
    <property type="entry name" value="Glutathione synthetase ATP-binding domain-like"/>
    <property type="match status" value="1"/>
</dbReference>
<dbReference type="PANTHER" id="PTHR47113:SF1">
    <property type="entry name" value="LD09343P"/>
    <property type="match status" value="1"/>
</dbReference>
<dbReference type="InterPro" id="IPR053317">
    <property type="entry name" value="Tubulin_polyglutamylase"/>
</dbReference>
<evidence type="ECO:0000313" key="3">
    <source>
        <dbReference type="Proteomes" id="UP001381693"/>
    </source>
</evidence>
<dbReference type="Pfam" id="PF03133">
    <property type="entry name" value="TTL"/>
    <property type="match status" value="1"/>
</dbReference>
<comment type="caution">
    <text evidence="2">The sequence shown here is derived from an EMBL/GenBank/DDBJ whole genome shotgun (WGS) entry which is preliminary data.</text>
</comment>
<evidence type="ECO:0000313" key="2">
    <source>
        <dbReference type="EMBL" id="KAK7072708.1"/>
    </source>
</evidence>
<accession>A0AAN8X1W0</accession>
<proteinExistence type="predicted"/>
<sequence length="458" mass="52156">MGVLLGGGVGAGVSGTHISRRHMRFLIGVAAVLVFGAVLTALNVYELHKLTREHWSKAHVGGDAVAEGRGASHYARPVVWIRGNKKNSGYLMHITNVFHRLGYDQANDGDDWDVLWSHNYPFRELKAMMTNLKPQQRVNHFPGSGFISNKVNLAISGLSFVPKAFRMPAEKEELLAHAKNNPEIMFVQKSNNHRGIKIEKLDALDLGTEGTFVQEFVHNPLLVDGHKFDIGVYTIVTSIEPLRVYIFEGDVLFRFCPEKYHPFDPDVRDKYVVGDDYLPVWKVPSLKSYYKDFGFGMKGSFDAWLRAQDKDTEVVWDAVRDAIRNVFYSKEAALIQATSHYPSPSNFFEMMRFDFVIDDQLRVHLMEANMSPNLSSSHFKENRLLYEQVMFNLLSLISQLSQAYVEHKQKGECRRVIPQPINPDHAHEPANMSGLTPENTFLTEWFRGKCLIDKTFCS</sequence>
<dbReference type="PANTHER" id="PTHR47113">
    <property type="entry name" value="LD09343P"/>
    <property type="match status" value="1"/>
</dbReference>
<keyword evidence="1" id="KW-0812">Transmembrane</keyword>
<dbReference type="Gene3D" id="3.30.470.20">
    <property type="entry name" value="ATP-grasp fold, B domain"/>
    <property type="match status" value="1"/>
</dbReference>
<dbReference type="EMBL" id="JAXCGZ010013364">
    <property type="protein sequence ID" value="KAK7072708.1"/>
    <property type="molecule type" value="Genomic_DNA"/>
</dbReference>
<keyword evidence="3" id="KW-1185">Reference proteome</keyword>
<name>A0AAN8X1W0_HALRR</name>
<feature type="transmembrane region" description="Helical" evidence="1">
    <location>
        <begin position="25"/>
        <end position="45"/>
    </location>
</feature>
<keyword evidence="1" id="KW-1133">Transmembrane helix</keyword>
<keyword evidence="1" id="KW-0472">Membrane</keyword>